<proteinExistence type="predicted"/>
<dbReference type="EMBL" id="KN838941">
    <property type="protein sequence ID" value="KIJ92065.1"/>
    <property type="molecule type" value="Genomic_DNA"/>
</dbReference>
<evidence type="ECO:0000313" key="4">
    <source>
        <dbReference type="Proteomes" id="UP000054477"/>
    </source>
</evidence>
<name>A0A0C9WNM7_9AGAR</name>
<feature type="compositionally biased region" description="Basic and acidic residues" evidence="1">
    <location>
        <begin position="157"/>
        <end position="166"/>
    </location>
</feature>
<feature type="compositionally biased region" description="Low complexity" evidence="1">
    <location>
        <begin position="167"/>
        <end position="178"/>
    </location>
</feature>
<reference evidence="4" key="2">
    <citation type="submission" date="2015-01" db="EMBL/GenBank/DDBJ databases">
        <title>Evolutionary Origins and Diversification of the Mycorrhizal Mutualists.</title>
        <authorList>
            <consortium name="DOE Joint Genome Institute"/>
            <consortium name="Mycorrhizal Genomics Consortium"/>
            <person name="Kohler A."/>
            <person name="Kuo A."/>
            <person name="Nagy L.G."/>
            <person name="Floudas D."/>
            <person name="Copeland A."/>
            <person name="Barry K.W."/>
            <person name="Cichocki N."/>
            <person name="Veneault-Fourrey C."/>
            <person name="LaButti K."/>
            <person name="Lindquist E.A."/>
            <person name="Lipzen A."/>
            <person name="Lundell T."/>
            <person name="Morin E."/>
            <person name="Murat C."/>
            <person name="Riley R."/>
            <person name="Ohm R."/>
            <person name="Sun H."/>
            <person name="Tunlid A."/>
            <person name="Henrissat B."/>
            <person name="Grigoriev I.V."/>
            <person name="Hibbett D.S."/>
            <person name="Martin F."/>
        </authorList>
    </citation>
    <scope>NUCLEOTIDE SEQUENCE [LARGE SCALE GENOMIC DNA]</scope>
    <source>
        <strain evidence="4">LaAM-08-1</strain>
    </source>
</reference>
<sequence>MFLLTSTARHIFLHIPCFLACIHCTLTTSDATTKPTPPSDNVTPAKPVGTLKERILKTFSFFPHNYIKHTTQFTVHLGFIYLGQLAIYCATDTIIYQFASTSNNFIDNDKLHHFSTYNFILSNFHIIGIPPTIHDFQLSGDEVNLTYCSPKSMKHSATKDAPHHPDTPISITSSSSNP</sequence>
<protein>
    <submittedName>
        <fullName evidence="3">Unplaced genomic scaffold K443scaffold_406, whole genome shotgun sequence</fullName>
    </submittedName>
</protein>
<keyword evidence="4" id="KW-1185">Reference proteome</keyword>
<dbReference type="HOGENOM" id="CLU_1510857_0_0_1"/>
<feature type="chain" id="PRO_5002216178" evidence="2">
    <location>
        <begin position="28"/>
        <end position="178"/>
    </location>
</feature>
<evidence type="ECO:0000256" key="2">
    <source>
        <dbReference type="SAM" id="SignalP"/>
    </source>
</evidence>
<organism evidence="3 4">
    <name type="scientific">Laccaria amethystina LaAM-08-1</name>
    <dbReference type="NCBI Taxonomy" id="1095629"/>
    <lineage>
        <taxon>Eukaryota</taxon>
        <taxon>Fungi</taxon>
        <taxon>Dikarya</taxon>
        <taxon>Basidiomycota</taxon>
        <taxon>Agaricomycotina</taxon>
        <taxon>Agaricomycetes</taxon>
        <taxon>Agaricomycetidae</taxon>
        <taxon>Agaricales</taxon>
        <taxon>Agaricineae</taxon>
        <taxon>Hydnangiaceae</taxon>
        <taxon>Laccaria</taxon>
    </lineage>
</organism>
<dbReference type="Proteomes" id="UP000054477">
    <property type="component" value="Unassembled WGS sequence"/>
</dbReference>
<evidence type="ECO:0000256" key="1">
    <source>
        <dbReference type="SAM" id="MobiDB-lite"/>
    </source>
</evidence>
<dbReference type="AlphaFoldDB" id="A0A0C9WNM7"/>
<gene>
    <name evidence="3" type="ORF">K443DRAFT_114150</name>
</gene>
<reference evidence="3 4" key="1">
    <citation type="submission" date="2014-04" db="EMBL/GenBank/DDBJ databases">
        <authorList>
            <consortium name="DOE Joint Genome Institute"/>
            <person name="Kuo A."/>
            <person name="Kohler A."/>
            <person name="Nagy L.G."/>
            <person name="Floudas D."/>
            <person name="Copeland A."/>
            <person name="Barry K.W."/>
            <person name="Cichocki N."/>
            <person name="Veneault-Fourrey C."/>
            <person name="LaButti K."/>
            <person name="Lindquist E.A."/>
            <person name="Lipzen A."/>
            <person name="Lundell T."/>
            <person name="Morin E."/>
            <person name="Murat C."/>
            <person name="Sun H."/>
            <person name="Tunlid A."/>
            <person name="Henrissat B."/>
            <person name="Grigoriev I.V."/>
            <person name="Hibbett D.S."/>
            <person name="Martin F."/>
            <person name="Nordberg H.P."/>
            <person name="Cantor M.N."/>
            <person name="Hua S.X."/>
        </authorList>
    </citation>
    <scope>NUCLEOTIDE SEQUENCE [LARGE SCALE GENOMIC DNA]</scope>
    <source>
        <strain evidence="3 4">LaAM-08-1</strain>
    </source>
</reference>
<keyword evidence="2" id="KW-0732">Signal</keyword>
<evidence type="ECO:0000313" key="3">
    <source>
        <dbReference type="EMBL" id="KIJ92065.1"/>
    </source>
</evidence>
<feature type="region of interest" description="Disordered" evidence="1">
    <location>
        <begin position="155"/>
        <end position="178"/>
    </location>
</feature>
<accession>A0A0C9WNM7</accession>
<feature type="signal peptide" evidence="2">
    <location>
        <begin position="1"/>
        <end position="27"/>
    </location>
</feature>